<reference evidence="7 8" key="1">
    <citation type="submission" date="2019-04" db="EMBL/GenBank/DDBJ databases">
        <authorList>
            <person name="Hwang J.C."/>
        </authorList>
    </citation>
    <scope>NUCLEOTIDE SEQUENCE [LARGE SCALE GENOMIC DNA]</scope>
    <source>
        <strain evidence="7 8">IMCC35002</strain>
    </source>
</reference>
<organism evidence="7 8">
    <name type="scientific">Ferrimonas aestuarii</name>
    <dbReference type="NCBI Taxonomy" id="2569539"/>
    <lineage>
        <taxon>Bacteria</taxon>
        <taxon>Pseudomonadati</taxon>
        <taxon>Pseudomonadota</taxon>
        <taxon>Gammaproteobacteria</taxon>
        <taxon>Alteromonadales</taxon>
        <taxon>Ferrimonadaceae</taxon>
        <taxon>Ferrimonas</taxon>
    </lineage>
</organism>
<dbReference type="GO" id="GO:0016887">
    <property type="term" value="F:ATP hydrolysis activity"/>
    <property type="evidence" value="ECO:0007669"/>
    <property type="project" value="InterPro"/>
</dbReference>
<dbReference type="Gene3D" id="3.40.50.300">
    <property type="entry name" value="P-loop containing nucleotide triphosphate hydrolases"/>
    <property type="match status" value="1"/>
</dbReference>
<accession>A0A4U1BFL0</accession>
<name>A0A4U1BFL0_9GAMM</name>
<dbReference type="AlphaFoldDB" id="A0A4U1BFL0"/>
<dbReference type="OrthoDB" id="9778547at2"/>
<dbReference type="InterPro" id="IPR003439">
    <property type="entry name" value="ABC_transporter-like_ATP-bd"/>
</dbReference>
<dbReference type="EMBL" id="SWCJ01000024">
    <property type="protein sequence ID" value="TKB50030.1"/>
    <property type="molecule type" value="Genomic_DNA"/>
</dbReference>
<protein>
    <submittedName>
        <fullName evidence="7">ABC transporter ATP-binding protein</fullName>
    </submittedName>
</protein>
<dbReference type="Proteomes" id="UP000305675">
    <property type="component" value="Unassembled WGS sequence"/>
</dbReference>
<dbReference type="InterPro" id="IPR003593">
    <property type="entry name" value="AAA+_ATPase"/>
</dbReference>
<keyword evidence="2" id="KW-0813">Transport</keyword>
<dbReference type="SUPFAM" id="SSF52540">
    <property type="entry name" value="P-loop containing nucleoside triphosphate hydrolases"/>
    <property type="match status" value="1"/>
</dbReference>
<feature type="domain" description="ABC transporter" evidence="6">
    <location>
        <begin position="23"/>
        <end position="253"/>
    </location>
</feature>
<dbReference type="SMART" id="SM00382">
    <property type="entry name" value="AAA"/>
    <property type="match status" value="1"/>
</dbReference>
<evidence type="ECO:0000256" key="5">
    <source>
        <dbReference type="ARBA" id="ARBA00022840"/>
    </source>
</evidence>
<dbReference type="PROSITE" id="PS50893">
    <property type="entry name" value="ABC_TRANSPORTER_2"/>
    <property type="match status" value="1"/>
</dbReference>
<evidence type="ECO:0000256" key="2">
    <source>
        <dbReference type="ARBA" id="ARBA00022448"/>
    </source>
</evidence>
<proteinExistence type="inferred from homology"/>
<keyword evidence="8" id="KW-1185">Reference proteome</keyword>
<dbReference type="InterPro" id="IPR050763">
    <property type="entry name" value="ABC_transporter_ATP-binding"/>
</dbReference>
<comment type="similarity">
    <text evidence="1">Belongs to the ABC transporter superfamily.</text>
</comment>
<evidence type="ECO:0000256" key="1">
    <source>
        <dbReference type="ARBA" id="ARBA00005417"/>
    </source>
</evidence>
<sequence>MTSLALPQPISASNQESATTPILSIHKLHRSFGSKVAVNHLSFALEPGQICALLGPNGAGKTTLIKMLTGLLQPNHGQISYQGQAYQPNQQELKRLIGVVPQHNNIDRELTPIENLKVHGLLYGIRGKALTKAIEHSIEFSGLGEHRHQPAERLSGGMKRRLVIARALMHQPKMLFLDEATVGLDPHSRRHIWQFLRQINQQGCTIFLTTHYLDEAEQLADRVMLIERGKLIADASPSALKQQLGSYVVETQSPAYSQNFFPSRAHAVESIGQLQNAATIRETNLEDVFLNLTGRRLKPLD</sequence>
<dbReference type="GO" id="GO:0005524">
    <property type="term" value="F:ATP binding"/>
    <property type="evidence" value="ECO:0007669"/>
    <property type="project" value="UniProtKB-KW"/>
</dbReference>
<keyword evidence="3" id="KW-0536">Nodulation</keyword>
<evidence type="ECO:0000313" key="8">
    <source>
        <dbReference type="Proteomes" id="UP000305675"/>
    </source>
</evidence>
<dbReference type="InterPro" id="IPR017871">
    <property type="entry name" value="ABC_transporter-like_CS"/>
</dbReference>
<evidence type="ECO:0000259" key="6">
    <source>
        <dbReference type="PROSITE" id="PS50893"/>
    </source>
</evidence>
<dbReference type="RefSeq" id="WP_136865162.1">
    <property type="nucleotide sequence ID" value="NZ_SWCJ01000024.1"/>
</dbReference>
<dbReference type="PANTHER" id="PTHR42711:SF5">
    <property type="entry name" value="ABC TRANSPORTER ATP-BINDING PROTEIN NATA"/>
    <property type="match status" value="1"/>
</dbReference>
<dbReference type="PROSITE" id="PS00211">
    <property type="entry name" value="ABC_TRANSPORTER_1"/>
    <property type="match status" value="1"/>
</dbReference>
<evidence type="ECO:0000256" key="3">
    <source>
        <dbReference type="ARBA" id="ARBA00022458"/>
    </source>
</evidence>
<dbReference type="PANTHER" id="PTHR42711">
    <property type="entry name" value="ABC TRANSPORTER ATP-BINDING PROTEIN"/>
    <property type="match status" value="1"/>
</dbReference>
<evidence type="ECO:0000256" key="4">
    <source>
        <dbReference type="ARBA" id="ARBA00022741"/>
    </source>
</evidence>
<dbReference type="Pfam" id="PF00005">
    <property type="entry name" value="ABC_tran"/>
    <property type="match status" value="1"/>
</dbReference>
<comment type="caution">
    <text evidence="7">The sequence shown here is derived from an EMBL/GenBank/DDBJ whole genome shotgun (WGS) entry which is preliminary data.</text>
</comment>
<keyword evidence="4" id="KW-0547">Nucleotide-binding</keyword>
<evidence type="ECO:0000313" key="7">
    <source>
        <dbReference type="EMBL" id="TKB50030.1"/>
    </source>
</evidence>
<keyword evidence="5 7" id="KW-0067">ATP-binding</keyword>
<gene>
    <name evidence="7" type="ORF">FCL42_19795</name>
</gene>
<dbReference type="InterPro" id="IPR027417">
    <property type="entry name" value="P-loop_NTPase"/>
</dbReference>